<protein>
    <submittedName>
        <fullName evidence="1">Uncharacterized protein</fullName>
    </submittedName>
</protein>
<dbReference type="Gene3D" id="3.40.720.10">
    <property type="entry name" value="Alkaline Phosphatase, subunit A"/>
    <property type="match status" value="1"/>
</dbReference>
<dbReference type="InterPro" id="IPR017850">
    <property type="entry name" value="Alkaline_phosphatase_core_sf"/>
</dbReference>
<dbReference type="OrthoDB" id="413313at2759"/>
<dbReference type="CDD" id="cd16021">
    <property type="entry name" value="ALP_like"/>
    <property type="match status" value="1"/>
</dbReference>
<dbReference type="InterPro" id="IPR004245">
    <property type="entry name" value="DUF229"/>
</dbReference>
<reference evidence="1" key="2">
    <citation type="submission" date="2022-10" db="EMBL/GenBank/DDBJ databases">
        <authorList>
            <consortium name="ENA_rothamsted_submissions"/>
            <consortium name="culmorum"/>
            <person name="King R."/>
        </authorList>
    </citation>
    <scope>NUCLEOTIDE SEQUENCE</scope>
</reference>
<dbReference type="GO" id="GO:0005615">
    <property type="term" value="C:extracellular space"/>
    <property type="evidence" value="ECO:0007669"/>
    <property type="project" value="TreeGrafter"/>
</dbReference>
<dbReference type="Pfam" id="PF02995">
    <property type="entry name" value="DUF229"/>
    <property type="match status" value="1"/>
</dbReference>
<sequence>MYKASDRNIATSLFLSVSITIFWTPSAYRKSDTIFYLRDMLNSTLYNQVTDNKMETVIENEGCTIPQVIWSPKQLSESYMKPELLKPCQSIRHPLLKNNQTHIWVLDENLPDHHVNKFVNFECCYQATQYIKRKNKYTKTQCEYFKNYIKADDEYVRVTCRYNLKVIYEQFFVFATKKPFTVHRPHSFVKLQNDTEYNVIILGLGSISRANFHRTMRHTSKFLAERGAVELLGYNKVAESTFLNMMPVLTGMAGKQLKKTCWPKARTTLDSCSFIWERFKDEGYYSAFIEDSNGNGILKDNNYGFSSPPTDYYLHPSFHETSGKNNICLGNEFIYSVSLDHLENIIFRTKSSKLFALFWESSMSHEYLNFPMVMDDTYAAFLRNIEHSGYLNETILIVLSDSGLKSSGGKSLGGKFLAESNLPIANIWVPQSFRSEYSVAFENLKINSGRLTTAFDIHATLIDLIDLYAIRNPEIATRASMNYTNRRGISLFLPISGSRTCAQSGIKKRLCACRKNKKTTLKKKHKKKVLRS</sequence>
<name>A0A9N9W8R6_9NEOP</name>
<organism evidence="1 2">
    <name type="scientific">Diatraea saccharalis</name>
    <name type="common">sugarcane borer</name>
    <dbReference type="NCBI Taxonomy" id="40085"/>
    <lineage>
        <taxon>Eukaryota</taxon>
        <taxon>Metazoa</taxon>
        <taxon>Ecdysozoa</taxon>
        <taxon>Arthropoda</taxon>
        <taxon>Hexapoda</taxon>
        <taxon>Insecta</taxon>
        <taxon>Pterygota</taxon>
        <taxon>Neoptera</taxon>
        <taxon>Endopterygota</taxon>
        <taxon>Lepidoptera</taxon>
        <taxon>Glossata</taxon>
        <taxon>Ditrysia</taxon>
        <taxon>Pyraloidea</taxon>
        <taxon>Crambidae</taxon>
        <taxon>Crambinae</taxon>
        <taxon>Diatraea</taxon>
    </lineage>
</organism>
<gene>
    <name evidence="1" type="ORF">DIATSA_LOCUS2354</name>
</gene>
<evidence type="ECO:0000313" key="2">
    <source>
        <dbReference type="Proteomes" id="UP001153714"/>
    </source>
</evidence>
<dbReference type="AlphaFoldDB" id="A0A9N9W8R6"/>
<proteinExistence type="predicted"/>
<keyword evidence="2" id="KW-1185">Reference proteome</keyword>
<dbReference type="FunFam" id="3.40.720.10:FF:000017">
    <property type="entry name" value="Predicted protein"/>
    <property type="match status" value="1"/>
</dbReference>
<dbReference type="EMBL" id="OU893343">
    <property type="protein sequence ID" value="CAG9784250.1"/>
    <property type="molecule type" value="Genomic_DNA"/>
</dbReference>
<dbReference type="SUPFAM" id="SSF53649">
    <property type="entry name" value="Alkaline phosphatase-like"/>
    <property type="match status" value="1"/>
</dbReference>
<reference evidence="1" key="1">
    <citation type="submission" date="2021-12" db="EMBL/GenBank/DDBJ databases">
        <authorList>
            <person name="King R."/>
        </authorList>
    </citation>
    <scope>NUCLEOTIDE SEQUENCE</scope>
</reference>
<dbReference type="Proteomes" id="UP001153714">
    <property type="component" value="Chromosome 12"/>
</dbReference>
<accession>A0A9N9W8R6</accession>
<dbReference type="PANTHER" id="PTHR10974:SF1">
    <property type="entry name" value="FI08016P-RELATED"/>
    <property type="match status" value="1"/>
</dbReference>
<evidence type="ECO:0000313" key="1">
    <source>
        <dbReference type="EMBL" id="CAG9784250.1"/>
    </source>
</evidence>
<dbReference type="PANTHER" id="PTHR10974">
    <property type="entry name" value="FI08016P-RELATED"/>
    <property type="match status" value="1"/>
</dbReference>